<dbReference type="Gene3D" id="3.40.630.30">
    <property type="match status" value="1"/>
</dbReference>
<dbReference type="PROSITE" id="PS51186">
    <property type="entry name" value="GNAT"/>
    <property type="match status" value="1"/>
</dbReference>
<keyword evidence="2" id="KW-0808">Transferase</keyword>
<dbReference type="STRING" id="1227492.C482_11440"/>
<evidence type="ECO:0000313" key="3">
    <source>
        <dbReference type="Proteomes" id="UP000011693"/>
    </source>
</evidence>
<dbReference type="OrthoDB" id="11996at2157"/>
<dbReference type="InterPro" id="IPR000182">
    <property type="entry name" value="GNAT_dom"/>
</dbReference>
<dbReference type="RefSeq" id="WP_006167727.1">
    <property type="nucleotide sequence ID" value="NZ_AOIN01000061.1"/>
</dbReference>
<feature type="domain" description="N-acetyltransferase" evidence="1">
    <location>
        <begin position="4"/>
        <end position="144"/>
    </location>
</feature>
<keyword evidence="3" id="KW-1185">Reference proteome</keyword>
<organism evidence="2 3">
    <name type="scientific">Natrialba chahannaoensis JCM 10990</name>
    <dbReference type="NCBI Taxonomy" id="1227492"/>
    <lineage>
        <taxon>Archaea</taxon>
        <taxon>Methanobacteriati</taxon>
        <taxon>Methanobacteriota</taxon>
        <taxon>Stenosarchaea group</taxon>
        <taxon>Halobacteria</taxon>
        <taxon>Halobacteriales</taxon>
        <taxon>Natrialbaceae</taxon>
        <taxon>Natrialba</taxon>
    </lineage>
</organism>
<dbReference type="CDD" id="cd04301">
    <property type="entry name" value="NAT_SF"/>
    <property type="match status" value="1"/>
</dbReference>
<dbReference type="SUPFAM" id="SSF55729">
    <property type="entry name" value="Acyl-CoA N-acyltransferases (Nat)"/>
    <property type="match status" value="1"/>
</dbReference>
<dbReference type="GO" id="GO:0016747">
    <property type="term" value="F:acyltransferase activity, transferring groups other than amino-acyl groups"/>
    <property type="evidence" value="ECO:0007669"/>
    <property type="project" value="InterPro"/>
</dbReference>
<accession>M0AMS7</accession>
<name>M0AMS7_9EURY</name>
<evidence type="ECO:0000259" key="1">
    <source>
        <dbReference type="PROSITE" id="PS51186"/>
    </source>
</evidence>
<gene>
    <name evidence="2" type="ORF">C482_11440</name>
</gene>
<proteinExistence type="predicted"/>
<dbReference type="Proteomes" id="UP000011693">
    <property type="component" value="Unassembled WGS sequence"/>
</dbReference>
<comment type="caution">
    <text evidence="2">The sequence shown here is derived from an EMBL/GenBank/DDBJ whole genome shotgun (WGS) entry which is preliminary data.</text>
</comment>
<dbReference type="AlphaFoldDB" id="M0AMS7"/>
<evidence type="ECO:0000313" key="2">
    <source>
        <dbReference type="EMBL" id="ELY98688.1"/>
    </source>
</evidence>
<protein>
    <submittedName>
        <fullName evidence="2">Acetyltransferase</fullName>
    </submittedName>
</protein>
<dbReference type="Pfam" id="PF00583">
    <property type="entry name" value="Acetyltransf_1"/>
    <property type="match status" value="1"/>
</dbReference>
<reference evidence="2 3" key="1">
    <citation type="journal article" date="2014" name="PLoS Genet.">
        <title>Phylogenetically driven sequencing of extremely halophilic archaea reveals strategies for static and dynamic osmo-response.</title>
        <authorList>
            <person name="Becker E.A."/>
            <person name="Seitzer P.M."/>
            <person name="Tritt A."/>
            <person name="Larsen D."/>
            <person name="Krusor M."/>
            <person name="Yao A.I."/>
            <person name="Wu D."/>
            <person name="Madern D."/>
            <person name="Eisen J.A."/>
            <person name="Darling A.E."/>
            <person name="Facciotti M.T."/>
        </authorList>
    </citation>
    <scope>NUCLEOTIDE SEQUENCE [LARGE SCALE GENOMIC DNA]</scope>
    <source>
        <strain evidence="2 3">JCM 10990</strain>
    </source>
</reference>
<dbReference type="EMBL" id="AOIN01000061">
    <property type="protein sequence ID" value="ELY98688.1"/>
    <property type="molecule type" value="Genomic_DNA"/>
</dbReference>
<dbReference type="InterPro" id="IPR016181">
    <property type="entry name" value="Acyl_CoA_acyltransferase"/>
</dbReference>
<sequence>MSDVKIRELESESEWLGAFPVIKQLRTHLDEDQYLSYLEQMTADGYRLFGLFSDDDLAAVAGVDILTNMYYGRHLWVFELVTDADHRSRGFGEQLFRYLVEWAENKGCEKIALSSGLQRDEAHRFYENRVEMDRASYVYTQDLH</sequence>